<sequence length="286" mass="30666">MLCLTDQVSRYFGCLLFVLCCFFYTEGNEKSQKWSMQDWCGQQLEAHGGELHFDSQVSGGRACALELVGLGPVDTMWSIYFSAFNVTGSCAANVTIKEPGATPFVSGHDKRGLYASFCQSEKGLTSYTMFTTVGNRLLVEFTPNTAHSLYRALPRASTVKFTLSMAAFTIRPHGCTELGDADGGSLYSCKTGRCVHESVVCQDLNPCGDFSDCDKEGHAASQGPTGGEVGTEEQGTGFVTVALVVVGVVFGMFALIQIMLVLSNGRTGGHDGGAIEDEVVFIETSR</sequence>
<dbReference type="Proteomes" id="UP001164746">
    <property type="component" value="Chromosome 8"/>
</dbReference>
<accession>A0ABY7F1S6</accession>
<evidence type="ECO:0000313" key="3">
    <source>
        <dbReference type="Proteomes" id="UP001164746"/>
    </source>
</evidence>
<protein>
    <recommendedName>
        <fullName evidence="4">CUB domain-containing protein</fullName>
    </recommendedName>
</protein>
<gene>
    <name evidence="2" type="ORF">MAR_027481</name>
</gene>
<evidence type="ECO:0000313" key="2">
    <source>
        <dbReference type="EMBL" id="WAR13301.1"/>
    </source>
</evidence>
<keyword evidence="1" id="KW-0472">Membrane</keyword>
<feature type="transmembrane region" description="Helical" evidence="1">
    <location>
        <begin position="238"/>
        <end position="262"/>
    </location>
</feature>
<organism evidence="2 3">
    <name type="scientific">Mya arenaria</name>
    <name type="common">Soft-shell clam</name>
    <dbReference type="NCBI Taxonomy" id="6604"/>
    <lineage>
        <taxon>Eukaryota</taxon>
        <taxon>Metazoa</taxon>
        <taxon>Spiralia</taxon>
        <taxon>Lophotrochozoa</taxon>
        <taxon>Mollusca</taxon>
        <taxon>Bivalvia</taxon>
        <taxon>Autobranchia</taxon>
        <taxon>Heteroconchia</taxon>
        <taxon>Euheterodonta</taxon>
        <taxon>Imparidentia</taxon>
        <taxon>Neoheterodontei</taxon>
        <taxon>Myida</taxon>
        <taxon>Myoidea</taxon>
        <taxon>Myidae</taxon>
        <taxon>Mya</taxon>
    </lineage>
</organism>
<evidence type="ECO:0000256" key="1">
    <source>
        <dbReference type="SAM" id="Phobius"/>
    </source>
</evidence>
<dbReference type="EMBL" id="CP111019">
    <property type="protein sequence ID" value="WAR13301.1"/>
    <property type="molecule type" value="Genomic_DNA"/>
</dbReference>
<keyword evidence="3" id="KW-1185">Reference proteome</keyword>
<keyword evidence="1" id="KW-1133">Transmembrane helix</keyword>
<name>A0ABY7F1S6_MYAAR</name>
<keyword evidence="1" id="KW-0812">Transmembrane</keyword>
<evidence type="ECO:0008006" key="4">
    <source>
        <dbReference type="Google" id="ProtNLM"/>
    </source>
</evidence>
<reference evidence="2" key="1">
    <citation type="submission" date="2022-11" db="EMBL/GenBank/DDBJ databases">
        <title>Centuries of genome instability and evolution in soft-shell clam transmissible cancer (bioRxiv).</title>
        <authorList>
            <person name="Hart S.F.M."/>
            <person name="Yonemitsu M.A."/>
            <person name="Giersch R.M."/>
            <person name="Beal B.F."/>
            <person name="Arriagada G."/>
            <person name="Davis B.W."/>
            <person name="Ostrander E.A."/>
            <person name="Goff S.P."/>
            <person name="Metzger M.J."/>
        </authorList>
    </citation>
    <scope>NUCLEOTIDE SEQUENCE</scope>
    <source>
        <strain evidence="2">MELC-2E11</strain>
        <tissue evidence="2">Siphon/mantle</tissue>
    </source>
</reference>
<proteinExistence type="predicted"/>